<sequence>MPSSPIPFSLFVVLFIFVPFLPGCSSFYLAPPSSPCVSTDIAKNLLLPQNEIVVPCPGVASRLLPGCSPRDLDYSGNANQKIAVGVVFAWPFSRGRFRVAVFAWPFSRGRFRVAVFACPKQALTRKRTPRENGHAKTGLTRKRPRENGHAKTATRKQQNYFRLSSSSLHCATTTALQKQPHRRFSSSIRPFLINSLAVFEMSLVALRRIKQELAELNREPVTGCTAAPIDDSRDLYHWKGHHPRTRTARVAVRMRHLQHGHLYHFNVGKDGALLMDILLRRNWAPLMTVSTVLLAISSLMCDPSEHTCALDMDIAKMYRHDREQYNRNAREWTQKHAMN</sequence>
<protein>
    <recommendedName>
        <fullName evidence="3">UBC core domain-containing protein</fullName>
    </recommendedName>
</protein>
<evidence type="ECO:0000256" key="1">
    <source>
        <dbReference type="SAM" id="MobiDB-lite"/>
    </source>
</evidence>
<evidence type="ECO:0000259" key="3">
    <source>
        <dbReference type="PROSITE" id="PS50127"/>
    </source>
</evidence>
<dbReference type="GO" id="GO:0032446">
    <property type="term" value="P:protein modification by small protein conjugation"/>
    <property type="evidence" value="ECO:0007669"/>
    <property type="project" value="UniProtKB-ARBA"/>
</dbReference>
<reference evidence="4 5" key="1">
    <citation type="submission" date="2024-10" db="EMBL/GenBank/DDBJ databases">
        <authorList>
            <person name="Kim D."/>
        </authorList>
    </citation>
    <scope>NUCLEOTIDE SEQUENCE [LARGE SCALE GENOMIC DNA]</scope>
    <source>
        <strain evidence="4">BH-2024</strain>
    </source>
</reference>
<evidence type="ECO:0000256" key="2">
    <source>
        <dbReference type="SAM" id="SignalP"/>
    </source>
</evidence>
<dbReference type="Gene3D" id="3.10.110.10">
    <property type="entry name" value="Ubiquitin Conjugating Enzyme"/>
    <property type="match status" value="1"/>
</dbReference>
<dbReference type="SMART" id="SM00212">
    <property type="entry name" value="UBCc"/>
    <property type="match status" value="1"/>
</dbReference>
<keyword evidence="5" id="KW-1185">Reference proteome</keyword>
<dbReference type="PROSITE" id="PS50127">
    <property type="entry name" value="UBC_2"/>
    <property type="match status" value="1"/>
</dbReference>
<gene>
    <name evidence="4" type="ORF">niasHT_029373</name>
</gene>
<evidence type="ECO:0000313" key="4">
    <source>
        <dbReference type="EMBL" id="KAL3087379.1"/>
    </source>
</evidence>
<dbReference type="Proteomes" id="UP001620626">
    <property type="component" value="Unassembled WGS sequence"/>
</dbReference>
<dbReference type="InterPro" id="IPR016135">
    <property type="entry name" value="UBQ-conjugating_enzyme/RWD"/>
</dbReference>
<accession>A0ABD2J9V1</accession>
<dbReference type="PANTHER" id="PTHR24067">
    <property type="entry name" value="UBIQUITIN-CONJUGATING ENZYME E2"/>
    <property type="match status" value="1"/>
</dbReference>
<organism evidence="4 5">
    <name type="scientific">Heterodera trifolii</name>
    <dbReference type="NCBI Taxonomy" id="157864"/>
    <lineage>
        <taxon>Eukaryota</taxon>
        <taxon>Metazoa</taxon>
        <taxon>Ecdysozoa</taxon>
        <taxon>Nematoda</taxon>
        <taxon>Chromadorea</taxon>
        <taxon>Rhabditida</taxon>
        <taxon>Tylenchina</taxon>
        <taxon>Tylenchomorpha</taxon>
        <taxon>Tylenchoidea</taxon>
        <taxon>Heteroderidae</taxon>
        <taxon>Heteroderinae</taxon>
        <taxon>Heterodera</taxon>
    </lineage>
</organism>
<dbReference type="AlphaFoldDB" id="A0ABD2J9V1"/>
<dbReference type="InterPro" id="IPR050113">
    <property type="entry name" value="Ub_conjugating_enzyme"/>
</dbReference>
<dbReference type="EMBL" id="JBICBT010001022">
    <property type="protein sequence ID" value="KAL3087379.1"/>
    <property type="molecule type" value="Genomic_DNA"/>
</dbReference>
<dbReference type="SUPFAM" id="SSF54495">
    <property type="entry name" value="UBC-like"/>
    <property type="match status" value="1"/>
</dbReference>
<feature type="domain" description="UBC core" evidence="3">
    <location>
        <begin position="179"/>
        <end position="338"/>
    </location>
</feature>
<feature type="region of interest" description="Disordered" evidence="1">
    <location>
        <begin position="126"/>
        <end position="156"/>
    </location>
</feature>
<dbReference type="InterPro" id="IPR000608">
    <property type="entry name" value="UBC"/>
</dbReference>
<dbReference type="Pfam" id="PF00179">
    <property type="entry name" value="UQ_con"/>
    <property type="match status" value="1"/>
</dbReference>
<evidence type="ECO:0000313" key="5">
    <source>
        <dbReference type="Proteomes" id="UP001620626"/>
    </source>
</evidence>
<keyword evidence="2" id="KW-0732">Signal</keyword>
<name>A0ABD2J9V1_9BILA</name>
<feature type="chain" id="PRO_5044766410" description="UBC core domain-containing protein" evidence="2">
    <location>
        <begin position="27"/>
        <end position="339"/>
    </location>
</feature>
<feature type="signal peptide" evidence="2">
    <location>
        <begin position="1"/>
        <end position="26"/>
    </location>
</feature>
<proteinExistence type="predicted"/>
<comment type="caution">
    <text evidence="4">The sequence shown here is derived from an EMBL/GenBank/DDBJ whole genome shotgun (WGS) entry which is preliminary data.</text>
</comment>